<comment type="caution">
    <text evidence="2">The sequence shown here is derived from an EMBL/GenBank/DDBJ whole genome shotgun (WGS) entry which is preliminary data.</text>
</comment>
<evidence type="ECO:0000313" key="2">
    <source>
        <dbReference type="EMBL" id="KAJ4267028.1"/>
    </source>
</evidence>
<dbReference type="EMBL" id="JAOQAZ010000004">
    <property type="protein sequence ID" value="KAJ4267028.1"/>
    <property type="molecule type" value="Genomic_DNA"/>
</dbReference>
<organism evidence="2 3">
    <name type="scientific">Fusarium torreyae</name>
    <dbReference type="NCBI Taxonomy" id="1237075"/>
    <lineage>
        <taxon>Eukaryota</taxon>
        <taxon>Fungi</taxon>
        <taxon>Dikarya</taxon>
        <taxon>Ascomycota</taxon>
        <taxon>Pezizomycotina</taxon>
        <taxon>Sordariomycetes</taxon>
        <taxon>Hypocreomycetidae</taxon>
        <taxon>Hypocreales</taxon>
        <taxon>Nectriaceae</taxon>
        <taxon>Fusarium</taxon>
    </lineage>
</organism>
<sequence length="111" mass="12340">MSKNDSSDLEMGRVDALEAVRSAASISMSPELFEKLYLSPPNAVKGDLRKTFGNPTPMSVHISQKPQNKRADSNQQGPRRIPTSSDATILRFDGLARGWEFRCSINSRLLF</sequence>
<protein>
    <submittedName>
        <fullName evidence="2">Uncharacterized protein</fullName>
    </submittedName>
</protein>
<dbReference type="AlphaFoldDB" id="A0A9W8S8T1"/>
<dbReference type="OrthoDB" id="3648309at2759"/>
<feature type="region of interest" description="Disordered" evidence="1">
    <location>
        <begin position="50"/>
        <end position="86"/>
    </location>
</feature>
<feature type="compositionally biased region" description="Polar residues" evidence="1">
    <location>
        <begin position="53"/>
        <end position="66"/>
    </location>
</feature>
<evidence type="ECO:0000313" key="3">
    <source>
        <dbReference type="Proteomes" id="UP001152049"/>
    </source>
</evidence>
<accession>A0A9W8S8T1</accession>
<evidence type="ECO:0000256" key="1">
    <source>
        <dbReference type="SAM" id="MobiDB-lite"/>
    </source>
</evidence>
<dbReference type="Proteomes" id="UP001152049">
    <property type="component" value="Unassembled WGS sequence"/>
</dbReference>
<proteinExistence type="predicted"/>
<name>A0A9W8S8T1_9HYPO</name>
<feature type="compositionally biased region" description="Polar residues" evidence="1">
    <location>
        <begin position="73"/>
        <end position="86"/>
    </location>
</feature>
<keyword evidence="3" id="KW-1185">Reference proteome</keyword>
<gene>
    <name evidence="2" type="ORF">NW762_003126</name>
</gene>
<reference evidence="2" key="1">
    <citation type="submission" date="2022-09" db="EMBL/GenBank/DDBJ databases">
        <title>Fusarium specimens isolated from Avocado Roots.</title>
        <authorList>
            <person name="Stajich J."/>
            <person name="Roper C."/>
            <person name="Heimlech-Rivalta G."/>
        </authorList>
    </citation>
    <scope>NUCLEOTIDE SEQUENCE</scope>
    <source>
        <strain evidence="2">CF00136</strain>
    </source>
</reference>